<dbReference type="InterPro" id="IPR001387">
    <property type="entry name" value="Cro/C1-type_HTH"/>
</dbReference>
<evidence type="ECO:0000313" key="3">
    <source>
        <dbReference type="EMBL" id="MUG20843.1"/>
    </source>
</evidence>
<dbReference type="OrthoDB" id="2628559at2"/>
<evidence type="ECO:0000259" key="1">
    <source>
        <dbReference type="PROSITE" id="PS50943"/>
    </source>
</evidence>
<comment type="caution">
    <text evidence="2">The sequence shown here is derived from an EMBL/GenBank/DDBJ whole genome shotgun (WGS) entry which is preliminary data.</text>
</comment>
<gene>
    <name evidence="2" type="ORF">DJ90_5439</name>
    <name evidence="3" type="ORF">GNQ08_00095</name>
</gene>
<keyword evidence="4" id="KW-1185">Reference proteome</keyword>
<dbReference type="Proteomes" id="UP000029278">
    <property type="component" value="Unassembled WGS sequence"/>
</dbReference>
<dbReference type="EMBL" id="JMQA01000002">
    <property type="protein sequence ID" value="KFN11999.1"/>
    <property type="molecule type" value="Genomic_DNA"/>
</dbReference>
<dbReference type="PROSITE" id="PS50943">
    <property type="entry name" value="HTH_CROC1"/>
    <property type="match status" value="1"/>
</dbReference>
<protein>
    <submittedName>
        <fullName evidence="3">Helix-turn-helix domain-containing protein</fullName>
    </submittedName>
    <submittedName>
        <fullName evidence="2">Helix-turn-helix family protein</fullName>
    </submittedName>
</protein>
<accession>A0A090ZKX2</accession>
<dbReference type="GeneID" id="77010452"/>
<dbReference type="SUPFAM" id="SSF47413">
    <property type="entry name" value="lambda repressor-like DNA-binding domains"/>
    <property type="match status" value="1"/>
</dbReference>
<dbReference type="InterPro" id="IPR010982">
    <property type="entry name" value="Lambda_DNA-bd_dom_sf"/>
</dbReference>
<feature type="domain" description="HTH cro/C1-type" evidence="1">
    <location>
        <begin position="3"/>
        <end position="61"/>
    </location>
</feature>
<dbReference type="PATRIC" id="fig|44252.3.peg.309"/>
<evidence type="ECO:0000313" key="5">
    <source>
        <dbReference type="Proteomes" id="UP000442469"/>
    </source>
</evidence>
<reference evidence="2 4" key="1">
    <citation type="submission" date="2014-04" db="EMBL/GenBank/DDBJ databases">
        <authorList>
            <person name="Bishop-Lilly K.A."/>
            <person name="Broomall S.M."/>
            <person name="Chain P.S."/>
            <person name="Chertkov O."/>
            <person name="Coyne S.R."/>
            <person name="Daligault H.E."/>
            <person name="Davenport K.W."/>
            <person name="Erkkila T."/>
            <person name="Frey K.G."/>
            <person name="Gibbons H.S."/>
            <person name="Gu W."/>
            <person name="Jaissle J."/>
            <person name="Johnson S.L."/>
            <person name="Koroleva G.I."/>
            <person name="Ladner J.T."/>
            <person name="Lo C.-C."/>
            <person name="Minogue T.D."/>
            <person name="Munk C."/>
            <person name="Palacios G.F."/>
            <person name="Redden C.L."/>
            <person name="Rosenzweig C.N."/>
            <person name="Scholz M.B."/>
            <person name="Teshima H."/>
            <person name="Xu Y."/>
        </authorList>
    </citation>
    <scope>NUCLEOTIDE SEQUENCE [LARGE SCALE GENOMIC DNA]</scope>
    <source>
        <strain evidence="2 4">8244</strain>
    </source>
</reference>
<dbReference type="Proteomes" id="UP000442469">
    <property type="component" value="Unassembled WGS sequence"/>
</dbReference>
<dbReference type="RefSeq" id="WP_036618197.1">
    <property type="nucleotide sequence ID" value="NZ_BGML01000004.1"/>
</dbReference>
<dbReference type="EMBL" id="WNZZ01000001">
    <property type="protein sequence ID" value="MUG20843.1"/>
    <property type="molecule type" value="Genomic_DNA"/>
</dbReference>
<organism evidence="2 4">
    <name type="scientific">Paenibacillus macerans</name>
    <name type="common">Bacillus macerans</name>
    <dbReference type="NCBI Taxonomy" id="44252"/>
    <lineage>
        <taxon>Bacteria</taxon>
        <taxon>Bacillati</taxon>
        <taxon>Bacillota</taxon>
        <taxon>Bacilli</taxon>
        <taxon>Bacillales</taxon>
        <taxon>Paenibacillaceae</taxon>
        <taxon>Paenibacillus</taxon>
    </lineage>
</organism>
<proteinExistence type="predicted"/>
<dbReference type="Gene3D" id="1.10.260.40">
    <property type="entry name" value="lambda repressor-like DNA-binding domains"/>
    <property type="match status" value="1"/>
</dbReference>
<name>A0A090ZKX2_PAEMA</name>
<dbReference type="AlphaFoldDB" id="A0A090ZKX2"/>
<dbReference type="SMART" id="SM00530">
    <property type="entry name" value="HTH_XRE"/>
    <property type="match status" value="1"/>
</dbReference>
<dbReference type="GO" id="GO:0003677">
    <property type="term" value="F:DNA binding"/>
    <property type="evidence" value="ECO:0007669"/>
    <property type="project" value="InterPro"/>
</dbReference>
<evidence type="ECO:0000313" key="2">
    <source>
        <dbReference type="EMBL" id="KFN11999.1"/>
    </source>
</evidence>
<reference evidence="3 5" key="2">
    <citation type="submission" date="2019-11" db="EMBL/GenBank/DDBJ databases">
        <title>Draft genome sequences of five Paenibacillus species of dairy origin.</title>
        <authorList>
            <person name="Olajide A.M."/>
            <person name="Chen S."/>
            <person name="Lapointe G."/>
        </authorList>
    </citation>
    <scope>NUCLEOTIDE SEQUENCE [LARGE SCALE GENOMIC DNA]</scope>
    <source>
        <strain evidence="3 5">3CT49</strain>
    </source>
</reference>
<dbReference type="CDD" id="cd00093">
    <property type="entry name" value="HTH_XRE"/>
    <property type="match status" value="1"/>
</dbReference>
<evidence type="ECO:0000313" key="4">
    <source>
        <dbReference type="Proteomes" id="UP000029278"/>
    </source>
</evidence>
<dbReference type="HOGENOM" id="CLU_2701265_0_0_9"/>
<dbReference type="Pfam" id="PF01381">
    <property type="entry name" value="HTH_3"/>
    <property type="match status" value="1"/>
</dbReference>
<sequence>MRIKEAREAAGFTQESLVQHINNTMKCTLRNYQNIEYGIVIPNATLALLIAHVLHVDPRDIDEWKFKTPNTDL</sequence>